<organism evidence="6 7">
    <name type="scientific">Pachysolen tannophilus NRRL Y-2460</name>
    <dbReference type="NCBI Taxonomy" id="669874"/>
    <lineage>
        <taxon>Eukaryota</taxon>
        <taxon>Fungi</taxon>
        <taxon>Dikarya</taxon>
        <taxon>Ascomycota</taxon>
        <taxon>Saccharomycotina</taxon>
        <taxon>Pichiomycetes</taxon>
        <taxon>Pachysolenaceae</taxon>
        <taxon>Pachysolen</taxon>
    </lineage>
</organism>
<keyword evidence="2 5" id="KW-0812">Transmembrane</keyword>
<accession>A0A1E4TSX1</accession>
<dbReference type="Pfam" id="PF13520">
    <property type="entry name" value="AA_permease_2"/>
    <property type="match status" value="1"/>
</dbReference>
<comment type="subcellular location">
    <subcellularLocation>
        <location evidence="1">Membrane</location>
        <topology evidence="1">Multi-pass membrane protein</topology>
    </subcellularLocation>
</comment>
<keyword evidence="3 5" id="KW-1133">Transmembrane helix</keyword>
<evidence type="ECO:0008006" key="8">
    <source>
        <dbReference type="Google" id="ProtNLM"/>
    </source>
</evidence>
<dbReference type="InterPro" id="IPR050598">
    <property type="entry name" value="AminoAcid_Transporter"/>
</dbReference>
<dbReference type="PANTHER" id="PTHR11785:SF382">
    <property type="entry name" value="LOW-AFFINITY METHIONINE PERMEASE"/>
    <property type="match status" value="1"/>
</dbReference>
<dbReference type="GO" id="GO:0016020">
    <property type="term" value="C:membrane"/>
    <property type="evidence" value="ECO:0007669"/>
    <property type="project" value="UniProtKB-SubCell"/>
</dbReference>
<feature type="transmembrane region" description="Helical" evidence="5">
    <location>
        <begin position="493"/>
        <end position="513"/>
    </location>
</feature>
<feature type="transmembrane region" description="Helical" evidence="5">
    <location>
        <begin position="263"/>
        <end position="285"/>
    </location>
</feature>
<dbReference type="Gene3D" id="1.20.1740.10">
    <property type="entry name" value="Amino acid/polyamine transporter I"/>
    <property type="match status" value="1"/>
</dbReference>
<keyword evidence="4 5" id="KW-0472">Membrane</keyword>
<name>A0A1E4TSX1_PACTA</name>
<protein>
    <recommendedName>
        <fullName evidence="8">Amino acid permease/ SLC12A domain-containing protein</fullName>
    </recommendedName>
</protein>
<evidence type="ECO:0000256" key="1">
    <source>
        <dbReference type="ARBA" id="ARBA00004141"/>
    </source>
</evidence>
<dbReference type="EMBL" id="KV454015">
    <property type="protein sequence ID" value="ODV94849.1"/>
    <property type="molecule type" value="Genomic_DNA"/>
</dbReference>
<dbReference type="OrthoDB" id="5982228at2759"/>
<evidence type="ECO:0000256" key="4">
    <source>
        <dbReference type="ARBA" id="ARBA00023136"/>
    </source>
</evidence>
<feature type="transmembrane region" description="Helical" evidence="5">
    <location>
        <begin position="467"/>
        <end position="487"/>
    </location>
</feature>
<feature type="transmembrane region" description="Helical" evidence="5">
    <location>
        <begin position="66"/>
        <end position="88"/>
    </location>
</feature>
<dbReference type="AlphaFoldDB" id="A0A1E4TSX1"/>
<dbReference type="PIRSF" id="PIRSF006060">
    <property type="entry name" value="AA_transporter"/>
    <property type="match status" value="1"/>
</dbReference>
<keyword evidence="7" id="KW-1185">Reference proteome</keyword>
<reference evidence="7" key="1">
    <citation type="submission" date="2016-05" db="EMBL/GenBank/DDBJ databases">
        <title>Comparative genomics of biotechnologically important yeasts.</title>
        <authorList>
            <consortium name="DOE Joint Genome Institute"/>
            <person name="Riley R."/>
            <person name="Haridas S."/>
            <person name="Wolfe K.H."/>
            <person name="Lopes M.R."/>
            <person name="Hittinger C.T."/>
            <person name="Goker M."/>
            <person name="Salamov A."/>
            <person name="Wisecaver J."/>
            <person name="Long T.M."/>
            <person name="Aerts A.L."/>
            <person name="Barry K."/>
            <person name="Choi C."/>
            <person name="Clum A."/>
            <person name="Coughlan A.Y."/>
            <person name="Deshpande S."/>
            <person name="Douglass A.P."/>
            <person name="Hanson S.J."/>
            <person name="Klenk H.-P."/>
            <person name="Labutti K."/>
            <person name="Lapidus A."/>
            <person name="Lindquist E."/>
            <person name="Lipzen A."/>
            <person name="Meier-Kolthoff J.P."/>
            <person name="Ohm R.A."/>
            <person name="Otillar R.P."/>
            <person name="Pangilinan J."/>
            <person name="Peng Y."/>
            <person name="Rokas A."/>
            <person name="Rosa C.A."/>
            <person name="Scheuner C."/>
            <person name="Sibirny A.A."/>
            <person name="Slot J.C."/>
            <person name="Stielow J.B."/>
            <person name="Sun H."/>
            <person name="Kurtzman C.P."/>
            <person name="Blackwell M."/>
            <person name="Grigoriev I.V."/>
            <person name="Jeffries T.W."/>
        </authorList>
    </citation>
    <scope>NUCLEOTIDE SEQUENCE [LARGE SCALE GENOMIC DNA]</scope>
    <source>
        <strain evidence="7">NRRL Y-2460</strain>
    </source>
</reference>
<dbReference type="STRING" id="669874.A0A1E4TSX1"/>
<gene>
    <name evidence="6" type="ORF">PACTADRAFT_50701</name>
</gene>
<evidence type="ECO:0000256" key="5">
    <source>
        <dbReference type="SAM" id="Phobius"/>
    </source>
</evidence>
<dbReference type="Proteomes" id="UP000094236">
    <property type="component" value="Unassembled WGS sequence"/>
</dbReference>
<feature type="transmembrane region" description="Helical" evidence="5">
    <location>
        <begin position="220"/>
        <end position="243"/>
    </location>
</feature>
<feature type="transmembrane region" description="Helical" evidence="5">
    <location>
        <begin position="297"/>
        <end position="320"/>
    </location>
</feature>
<dbReference type="PANTHER" id="PTHR11785">
    <property type="entry name" value="AMINO ACID TRANSPORTER"/>
    <property type="match status" value="1"/>
</dbReference>
<feature type="transmembrane region" description="Helical" evidence="5">
    <location>
        <begin position="146"/>
        <end position="168"/>
    </location>
</feature>
<feature type="transmembrane region" description="Helical" evidence="5">
    <location>
        <begin position="350"/>
        <end position="369"/>
    </location>
</feature>
<evidence type="ECO:0000313" key="6">
    <source>
        <dbReference type="EMBL" id="ODV94849.1"/>
    </source>
</evidence>
<dbReference type="InterPro" id="IPR002293">
    <property type="entry name" value="AA/rel_permease1"/>
</dbReference>
<evidence type="ECO:0000256" key="3">
    <source>
        <dbReference type="ARBA" id="ARBA00022989"/>
    </source>
</evidence>
<feature type="transmembrane region" description="Helical" evidence="5">
    <location>
        <begin position="100"/>
        <end position="121"/>
    </location>
</feature>
<dbReference type="GO" id="GO:0015179">
    <property type="term" value="F:L-amino acid transmembrane transporter activity"/>
    <property type="evidence" value="ECO:0007669"/>
    <property type="project" value="TreeGrafter"/>
</dbReference>
<feature type="transmembrane region" description="Helical" evidence="5">
    <location>
        <begin position="397"/>
        <end position="416"/>
    </location>
</feature>
<proteinExistence type="predicted"/>
<evidence type="ECO:0000256" key="2">
    <source>
        <dbReference type="ARBA" id="ARBA00022692"/>
    </source>
</evidence>
<evidence type="ECO:0000313" key="7">
    <source>
        <dbReference type="Proteomes" id="UP000094236"/>
    </source>
</evidence>
<feature type="transmembrane region" description="Helical" evidence="5">
    <location>
        <begin position="422"/>
        <end position="447"/>
    </location>
</feature>
<sequence>MADSQSGGADGHVDENTCLISPQAQALLLDHLVEDDVNIDSDISPETIKENGSLVVPESSPHGRYLGLYSTIILFVARMVGSGIFATPGGIFVDCSGSPFLFFATWFIGFLIALSGLWVYLELGSFIPRSGATKVFLEFMFPNPKFFSSMVFGFFTVFFSLSTTNAIVFGEYIRYAFGCENDELKSKITGICLILSAVLLHGFSRKIGILVQNTIGGLKLVLLAIMILSSFYVLILPSSITHLDNQLKKEKFFQIPPSFSTSLYASSVLKAIFSFGGWTTAHTVQSEIINPTRTLKIAAPLSLSIVFVAYLAMNLCYMIVLPHKDILEGGQLVGPMLFTKLFGEKIGQKLLSIIISICAAGNVFVVVYSDSKMTQEVAREGFLPFSRSIASNYPFKTPFLALVFHGFISCAVMFIPNSEKQIFNYIVKMQIYPNQLFHAILCIGLLFKVRRKYDSIYKSQLRAPTIFVWFCLVSSASIVMGPFLSGVDSANSGYAIVGLSVLFLGVLYWLVYVRIIPKFYDFSYIRIFDSLPFDGLRVKKWVKVYNQKDIGEIVA</sequence>